<dbReference type="PANTHER" id="PTHR10587">
    <property type="entry name" value="GLYCOSYL TRANSFERASE-RELATED"/>
    <property type="match status" value="1"/>
</dbReference>
<dbReference type="PROSITE" id="PS51677">
    <property type="entry name" value="NODB"/>
    <property type="match status" value="1"/>
</dbReference>
<sequence length="318" mass="32319">MRHDAVGRRAALLALGAVGLTALSACAARPSRAPRPRASPTSIIAPPRPSASTQPSGAPTAVPIHSPASAGPPRHPDPSTAPPDLDALAAGVAGRTPTAWGTDLPGIRRTLDAPYDTDGAARIALTFDACGGSRGRGYDSALIEGLMAAQVPATLFLNSRWIAANTAVAAQLVGNPLFSIGNHGTAHVPLSVTGRAAYDIPGTGSAREALDEVWGNHENLRLLIGRPPTMFRAGTAHYDDIAVGLVRALGEQPVGFSVNGDGGATYSAATVRSEVGTATAGAIVLAHMNQPSSGTAAGMLRAIGDLRARGVRFVHVDA</sequence>
<evidence type="ECO:0000259" key="3">
    <source>
        <dbReference type="PROSITE" id="PS51677"/>
    </source>
</evidence>
<feature type="region of interest" description="Disordered" evidence="1">
    <location>
        <begin position="28"/>
        <end position="87"/>
    </location>
</feature>
<dbReference type="Gene3D" id="3.20.20.370">
    <property type="entry name" value="Glycoside hydrolase/deacetylase"/>
    <property type="match status" value="1"/>
</dbReference>
<evidence type="ECO:0000256" key="2">
    <source>
        <dbReference type="SAM" id="SignalP"/>
    </source>
</evidence>
<protein>
    <recommendedName>
        <fullName evidence="3">NodB homology domain-containing protein</fullName>
    </recommendedName>
</protein>
<dbReference type="PROSITE" id="PS51318">
    <property type="entry name" value="TAT"/>
    <property type="match status" value="1"/>
</dbReference>
<evidence type="ECO:0000256" key="1">
    <source>
        <dbReference type="SAM" id="MobiDB-lite"/>
    </source>
</evidence>
<dbReference type="Pfam" id="PF01522">
    <property type="entry name" value="Polysacc_deac_1"/>
    <property type="match status" value="1"/>
</dbReference>
<dbReference type="InterPro" id="IPR050248">
    <property type="entry name" value="Polysacc_deacetylase_ArnD"/>
</dbReference>
<keyword evidence="5" id="KW-1185">Reference proteome</keyword>
<dbReference type="EMBL" id="BSER01000009">
    <property type="protein sequence ID" value="GLJ96239.1"/>
    <property type="molecule type" value="Genomic_DNA"/>
</dbReference>
<dbReference type="InterPro" id="IPR011330">
    <property type="entry name" value="Glyco_hydro/deAcase_b/a-brl"/>
</dbReference>
<feature type="compositionally biased region" description="Low complexity" evidence="1">
    <location>
        <begin position="28"/>
        <end position="42"/>
    </location>
</feature>
<gene>
    <name evidence="4" type="ORF">GCM10017591_23020</name>
</gene>
<accession>A0A9W6M699</accession>
<dbReference type="PANTHER" id="PTHR10587:SF134">
    <property type="entry name" value="SECRETED PROTEIN"/>
    <property type="match status" value="1"/>
</dbReference>
<reference evidence="4" key="1">
    <citation type="journal article" date="2014" name="Int. J. Syst. Evol. Microbiol.">
        <title>Complete genome sequence of Corynebacterium casei LMG S-19264T (=DSM 44701T), isolated from a smear-ripened cheese.</title>
        <authorList>
            <consortium name="US DOE Joint Genome Institute (JGI-PGF)"/>
            <person name="Walter F."/>
            <person name="Albersmeier A."/>
            <person name="Kalinowski J."/>
            <person name="Ruckert C."/>
        </authorList>
    </citation>
    <scope>NUCLEOTIDE SEQUENCE</scope>
    <source>
        <strain evidence="4">VKM Ac-1940</strain>
    </source>
</reference>
<name>A0A9W6M699_9MICO</name>
<dbReference type="PROSITE" id="PS51257">
    <property type="entry name" value="PROKAR_LIPOPROTEIN"/>
    <property type="match status" value="1"/>
</dbReference>
<dbReference type="Proteomes" id="UP001142291">
    <property type="component" value="Unassembled WGS sequence"/>
</dbReference>
<comment type="caution">
    <text evidence="4">The sequence shown here is derived from an EMBL/GenBank/DDBJ whole genome shotgun (WGS) entry which is preliminary data.</text>
</comment>
<evidence type="ECO:0000313" key="4">
    <source>
        <dbReference type="EMBL" id="GLJ96239.1"/>
    </source>
</evidence>
<dbReference type="InterPro" id="IPR002509">
    <property type="entry name" value="NODB_dom"/>
</dbReference>
<keyword evidence="2" id="KW-0732">Signal</keyword>
<evidence type="ECO:0000313" key="5">
    <source>
        <dbReference type="Proteomes" id="UP001142291"/>
    </source>
</evidence>
<feature type="chain" id="PRO_5040906090" description="NodB homology domain-containing protein" evidence="2">
    <location>
        <begin position="28"/>
        <end position="318"/>
    </location>
</feature>
<feature type="domain" description="NodB homology" evidence="3">
    <location>
        <begin position="121"/>
        <end position="318"/>
    </location>
</feature>
<proteinExistence type="predicted"/>
<feature type="signal peptide" evidence="2">
    <location>
        <begin position="1"/>
        <end position="27"/>
    </location>
</feature>
<dbReference type="AlphaFoldDB" id="A0A9W6M699"/>
<dbReference type="RefSeq" id="WP_204963342.1">
    <property type="nucleotide sequence ID" value="NZ_BAAAUR010000001.1"/>
</dbReference>
<reference evidence="4" key="2">
    <citation type="submission" date="2023-01" db="EMBL/GenBank/DDBJ databases">
        <authorList>
            <person name="Sun Q."/>
            <person name="Evtushenko L."/>
        </authorList>
    </citation>
    <scope>NUCLEOTIDE SEQUENCE</scope>
    <source>
        <strain evidence="4">VKM Ac-1940</strain>
    </source>
</reference>
<organism evidence="4 5">
    <name type="scientific">Microbacterium dextranolyticum</name>
    <dbReference type="NCBI Taxonomy" id="36806"/>
    <lineage>
        <taxon>Bacteria</taxon>
        <taxon>Bacillati</taxon>
        <taxon>Actinomycetota</taxon>
        <taxon>Actinomycetes</taxon>
        <taxon>Micrococcales</taxon>
        <taxon>Microbacteriaceae</taxon>
        <taxon>Microbacterium</taxon>
    </lineage>
</organism>
<dbReference type="GO" id="GO:0016810">
    <property type="term" value="F:hydrolase activity, acting on carbon-nitrogen (but not peptide) bonds"/>
    <property type="evidence" value="ECO:0007669"/>
    <property type="project" value="InterPro"/>
</dbReference>
<dbReference type="InterPro" id="IPR006311">
    <property type="entry name" value="TAT_signal"/>
</dbReference>
<dbReference type="GO" id="GO:0005975">
    <property type="term" value="P:carbohydrate metabolic process"/>
    <property type="evidence" value="ECO:0007669"/>
    <property type="project" value="InterPro"/>
</dbReference>
<dbReference type="SUPFAM" id="SSF88713">
    <property type="entry name" value="Glycoside hydrolase/deacetylase"/>
    <property type="match status" value="1"/>
</dbReference>